<evidence type="ECO:0000256" key="3">
    <source>
        <dbReference type="ARBA" id="ARBA00023054"/>
    </source>
</evidence>
<comment type="subcellular location">
    <subcellularLocation>
        <location evidence="1">Midbody</location>
    </subcellularLocation>
</comment>
<feature type="region of interest" description="Disordered" evidence="4">
    <location>
        <begin position="1"/>
        <end position="95"/>
    </location>
</feature>
<dbReference type="PANTHER" id="PTHR21680:SF0">
    <property type="entry name" value="COILED-COIL DOMAIN-CONTAINING PROTEIN 124"/>
    <property type="match status" value="1"/>
</dbReference>
<dbReference type="GO" id="GO:0005634">
    <property type="term" value="C:nucleus"/>
    <property type="evidence" value="ECO:0007669"/>
    <property type="project" value="TreeGrafter"/>
</dbReference>
<dbReference type="InterPro" id="IPR054414">
    <property type="entry name" value="Ccdc124/Oxs1_C"/>
</dbReference>
<organism evidence="6 7">
    <name type="scientific">Psylliodes chrysocephalus</name>
    <dbReference type="NCBI Taxonomy" id="3402493"/>
    <lineage>
        <taxon>Eukaryota</taxon>
        <taxon>Metazoa</taxon>
        <taxon>Ecdysozoa</taxon>
        <taxon>Arthropoda</taxon>
        <taxon>Hexapoda</taxon>
        <taxon>Insecta</taxon>
        <taxon>Pterygota</taxon>
        <taxon>Neoptera</taxon>
        <taxon>Endopterygota</taxon>
        <taxon>Coleoptera</taxon>
        <taxon>Polyphaga</taxon>
        <taxon>Cucujiformia</taxon>
        <taxon>Chrysomeloidea</taxon>
        <taxon>Chrysomelidae</taxon>
        <taxon>Galerucinae</taxon>
        <taxon>Alticini</taxon>
        <taxon>Psylliodes</taxon>
    </lineage>
</organism>
<feature type="domain" description="Coiled-coil" evidence="5">
    <location>
        <begin position="125"/>
        <end position="206"/>
    </location>
</feature>
<dbReference type="GO" id="GO:0006366">
    <property type="term" value="P:transcription by RNA polymerase II"/>
    <property type="evidence" value="ECO:0007669"/>
    <property type="project" value="TreeGrafter"/>
</dbReference>
<evidence type="ECO:0000313" key="7">
    <source>
        <dbReference type="Proteomes" id="UP001153636"/>
    </source>
</evidence>
<reference evidence="6" key="1">
    <citation type="submission" date="2022-01" db="EMBL/GenBank/DDBJ databases">
        <authorList>
            <person name="King R."/>
        </authorList>
    </citation>
    <scope>NUCLEOTIDE SEQUENCE</scope>
</reference>
<accession>A0A9P0CUH7</accession>
<comment type="similarity">
    <text evidence="2">Belongs to the CCDC124 family.</text>
</comment>
<gene>
    <name evidence="6" type="ORF">PSYICH_LOCUS6950</name>
</gene>
<sequence length="206" mass="24043">MPKKFATENSKSVAAKDRKKQTKEKTNSNSQKEIEDAYWKDDNKQLQKKQKKKEVEEKKKQEALQRKTEAKAILEKEMNEIPKKPSKPAQKVTRAKISDIVAASSKQEKEEKHIETYLDAPVFENTNRLEIEVEEARTVDDAISILNSNQDDIDKHPEKRMKAAYKAYQQRRLHELKSENTGLRLSQLKQIISKEWEKSPENPLNQ</sequence>
<dbReference type="AlphaFoldDB" id="A0A9P0CUH7"/>
<evidence type="ECO:0000256" key="2">
    <source>
        <dbReference type="ARBA" id="ARBA00008296"/>
    </source>
</evidence>
<feature type="compositionally biased region" description="Basic and acidic residues" evidence="4">
    <location>
        <begin position="32"/>
        <end position="45"/>
    </location>
</feature>
<feature type="compositionally biased region" description="Basic and acidic residues" evidence="4">
    <location>
        <begin position="53"/>
        <end position="83"/>
    </location>
</feature>
<dbReference type="InterPro" id="IPR010422">
    <property type="entry name" value="Ccdc124/Oxs1"/>
</dbReference>
<protein>
    <recommendedName>
        <fullName evidence="5">Coiled-coil domain-containing protein</fullName>
    </recommendedName>
</protein>
<proteinExistence type="inferred from homology"/>
<dbReference type="EMBL" id="OV651814">
    <property type="protein sequence ID" value="CAH1106090.1"/>
    <property type="molecule type" value="Genomic_DNA"/>
</dbReference>
<dbReference type="GO" id="GO:0003713">
    <property type="term" value="F:transcription coactivator activity"/>
    <property type="evidence" value="ECO:0007669"/>
    <property type="project" value="TreeGrafter"/>
</dbReference>
<dbReference type="GO" id="GO:0030496">
    <property type="term" value="C:midbody"/>
    <property type="evidence" value="ECO:0007669"/>
    <property type="project" value="UniProtKB-SubCell"/>
</dbReference>
<dbReference type="PANTHER" id="PTHR21680">
    <property type="entry name" value="COILED-COIL DOMAIN-CONTAINING PROTEIN 124"/>
    <property type="match status" value="1"/>
</dbReference>
<evidence type="ECO:0000259" key="5">
    <source>
        <dbReference type="Pfam" id="PF06244"/>
    </source>
</evidence>
<dbReference type="Proteomes" id="UP001153636">
    <property type="component" value="Chromosome 2"/>
</dbReference>
<keyword evidence="3" id="KW-0175">Coiled coil</keyword>
<dbReference type="OrthoDB" id="10059918at2759"/>
<evidence type="ECO:0000256" key="4">
    <source>
        <dbReference type="SAM" id="MobiDB-lite"/>
    </source>
</evidence>
<dbReference type="Pfam" id="PF06244">
    <property type="entry name" value="Ccdc124"/>
    <property type="match status" value="1"/>
</dbReference>
<evidence type="ECO:0000313" key="6">
    <source>
        <dbReference type="EMBL" id="CAH1106090.1"/>
    </source>
</evidence>
<keyword evidence="7" id="KW-1185">Reference proteome</keyword>
<evidence type="ECO:0000256" key="1">
    <source>
        <dbReference type="ARBA" id="ARBA00004214"/>
    </source>
</evidence>
<name>A0A9P0CUH7_9CUCU</name>